<name>A0A7U7JTF1_9STAP</name>
<organism evidence="1 2">
    <name type="scientific">Staphylococcus argenteus</name>
    <dbReference type="NCBI Taxonomy" id="985002"/>
    <lineage>
        <taxon>Bacteria</taxon>
        <taxon>Bacillati</taxon>
        <taxon>Bacillota</taxon>
        <taxon>Bacilli</taxon>
        <taxon>Bacillales</taxon>
        <taxon>Staphylococcaceae</taxon>
        <taxon>Staphylococcus</taxon>
    </lineage>
</organism>
<evidence type="ECO:0000313" key="1">
    <source>
        <dbReference type="EMBL" id="CRI24496.1"/>
    </source>
</evidence>
<reference evidence="1 2" key="1">
    <citation type="submission" date="2015-04" db="EMBL/GenBank/DDBJ databases">
        <authorList>
            <person name="Cao L."/>
            <person name="Gao C.H."/>
        </authorList>
    </citation>
    <scope>NUCLEOTIDE SEQUENCE [LARGE SCALE GENOMIC DNA]</scope>
    <source>
        <strain evidence="1 2">SH3</strain>
    </source>
</reference>
<sequence length="69" mass="7977">MRILLSRVVEGCALRSPATVLYRNGANSHKVMTFEDERNNTSIAFSIFLSILRKHFLFLYSNTGRNKRD</sequence>
<gene>
    <name evidence="1" type="ORF">BN1326_50326</name>
</gene>
<keyword evidence="2" id="KW-1185">Reference proteome</keyword>
<proteinExistence type="predicted"/>
<dbReference type="Proteomes" id="UP000236509">
    <property type="component" value="Unassembled WGS sequence"/>
</dbReference>
<accession>A0A7U7JTF1</accession>
<dbReference type="EMBL" id="CVOU01000017">
    <property type="protein sequence ID" value="CRI24496.1"/>
    <property type="molecule type" value="Genomic_DNA"/>
</dbReference>
<evidence type="ECO:0000313" key="2">
    <source>
        <dbReference type="Proteomes" id="UP000236509"/>
    </source>
</evidence>
<dbReference type="AlphaFoldDB" id="A0A7U7JTF1"/>
<protein>
    <submittedName>
        <fullName evidence="1">Uncharacterized protein</fullName>
    </submittedName>
</protein>
<comment type="caution">
    <text evidence="1">The sequence shown here is derived from an EMBL/GenBank/DDBJ whole genome shotgun (WGS) entry which is preliminary data.</text>
</comment>